<dbReference type="OMA" id="ANIIYTQ"/>
<keyword evidence="2" id="KW-1185">Reference proteome</keyword>
<dbReference type="OrthoDB" id="297768at2759"/>
<accession>A0A8S1YA34</accession>
<protein>
    <submittedName>
        <fullName evidence="1">Uncharacterized protein</fullName>
    </submittedName>
</protein>
<sequence length="529" mass="61577">MLGGLAQGIKQIDRFGVIFRPSVIDLNPEYKSIFGGIATLFLYGSCLAYFCYQIIQWQSNTLLPKITSIQTSQAEKYFYMQDTISSFYMRKSYRENEMDPFDPQNIILQPILSKFSNQQLVESKSFEFNSKSSRYNNSEIILENLELNLNLENSNDNPQIDYILSFGTCIDLFLLEGQKCANQSMVDIYMKQQGHAMLMNNYVKEYNPKSMQVENVKKQSLTMLNNDTTMYFQSQIRISKTTVDQGFLFPSETIKEFPVDMVLISQSVDTLSFSTIFHRATYLVLAYSLSEIAQEQFIEYPKLSEVLADIGSIVSIILVLSHLCLLVNEQKLEKECVEKIIRMYYPEMANIKFKYNWYGKIIDILQNGLSINKAEFLQYYYEIQRVAIKKLSIANIIYTQAKMQFLIQSTYNQNELKYAHKVGIRLKSFPKVQDQANLEENNKNVPMENIQIYDVSHMDSIDQNENLGSPIRKQTIQIENSKIMFIKQPNECHVLNDADFRLFTIDESIFNNTDLNKQEGYFEKNFIEL</sequence>
<dbReference type="EMBL" id="CAJJDP010000156">
    <property type="protein sequence ID" value="CAD8211336.1"/>
    <property type="molecule type" value="Genomic_DNA"/>
</dbReference>
<comment type="caution">
    <text evidence="1">The sequence shown here is derived from an EMBL/GenBank/DDBJ whole genome shotgun (WGS) entry which is preliminary data.</text>
</comment>
<organism evidence="1 2">
    <name type="scientific">Paramecium octaurelia</name>
    <dbReference type="NCBI Taxonomy" id="43137"/>
    <lineage>
        <taxon>Eukaryota</taxon>
        <taxon>Sar</taxon>
        <taxon>Alveolata</taxon>
        <taxon>Ciliophora</taxon>
        <taxon>Intramacronucleata</taxon>
        <taxon>Oligohymenophorea</taxon>
        <taxon>Peniculida</taxon>
        <taxon>Parameciidae</taxon>
        <taxon>Paramecium</taxon>
    </lineage>
</organism>
<dbReference type="Proteomes" id="UP000683925">
    <property type="component" value="Unassembled WGS sequence"/>
</dbReference>
<gene>
    <name evidence="1" type="ORF">POCTA_138.1.T1540015</name>
</gene>
<dbReference type="GO" id="GO:0008270">
    <property type="term" value="F:zinc ion binding"/>
    <property type="evidence" value="ECO:0007669"/>
    <property type="project" value="TreeGrafter"/>
</dbReference>
<name>A0A8S1YA34_PAROT</name>
<dbReference type="PANTHER" id="PTHR12621:SF7">
    <property type="entry name" value="CYSTEINE AND HISTIDINE-RICH DOMAIN-CONTAINING PROTEIN 1"/>
    <property type="match status" value="1"/>
</dbReference>
<proteinExistence type="predicted"/>
<dbReference type="AlphaFoldDB" id="A0A8S1YA34"/>
<evidence type="ECO:0000313" key="2">
    <source>
        <dbReference type="Proteomes" id="UP000683925"/>
    </source>
</evidence>
<dbReference type="PANTHER" id="PTHR12621">
    <property type="entry name" value="CYSTEINE AND HISTIDINE-RICH DOMAIN CHORD -CONTAINING PROTEIN"/>
    <property type="match status" value="1"/>
</dbReference>
<reference evidence="1" key="1">
    <citation type="submission" date="2021-01" db="EMBL/GenBank/DDBJ databases">
        <authorList>
            <consortium name="Genoscope - CEA"/>
            <person name="William W."/>
        </authorList>
    </citation>
    <scope>NUCLEOTIDE SEQUENCE</scope>
</reference>
<evidence type="ECO:0000313" key="1">
    <source>
        <dbReference type="EMBL" id="CAD8211336.1"/>
    </source>
</evidence>